<dbReference type="InterPro" id="IPR001296">
    <property type="entry name" value="Glyco_trans_1"/>
</dbReference>
<evidence type="ECO:0000256" key="1">
    <source>
        <dbReference type="ARBA" id="ARBA00022679"/>
    </source>
</evidence>
<dbReference type="Gene3D" id="3.40.50.2000">
    <property type="entry name" value="Glycogen Phosphorylase B"/>
    <property type="match status" value="2"/>
</dbReference>
<accession>A0A2R4BKN0</accession>
<reference evidence="3 4" key="1">
    <citation type="submission" date="2018-03" db="EMBL/GenBank/DDBJ databases">
        <title>Complete genome sequence of Thauera aromatica, a model organism for studying aromatic compound degradation under denitrifying conditions.</title>
        <authorList>
            <person name="Lo H.-Y."/>
            <person name="Goris T."/>
            <person name="Boll M."/>
            <person name="Mueller J.A."/>
        </authorList>
    </citation>
    <scope>NUCLEOTIDE SEQUENCE [LARGE SCALE GENOMIC DNA]</scope>
    <source>
        <strain evidence="3 4">K172</strain>
    </source>
</reference>
<dbReference type="OrthoDB" id="267270at2"/>
<gene>
    <name evidence="3" type="ORF">Tharo_0943</name>
</gene>
<dbReference type="PANTHER" id="PTHR46401">
    <property type="entry name" value="GLYCOSYLTRANSFERASE WBBK-RELATED"/>
    <property type="match status" value="1"/>
</dbReference>
<dbReference type="RefSeq" id="WP_107220208.1">
    <property type="nucleotide sequence ID" value="NZ_CP028339.1"/>
</dbReference>
<dbReference type="GO" id="GO:0016757">
    <property type="term" value="F:glycosyltransferase activity"/>
    <property type="evidence" value="ECO:0007669"/>
    <property type="project" value="InterPro"/>
</dbReference>
<dbReference type="CDD" id="cd03801">
    <property type="entry name" value="GT4_PimA-like"/>
    <property type="match status" value="1"/>
</dbReference>
<dbReference type="KEGG" id="tak:Tharo_0943"/>
<dbReference type="SUPFAM" id="SSF53756">
    <property type="entry name" value="UDP-Glycosyltransferase/glycogen phosphorylase"/>
    <property type="match status" value="1"/>
</dbReference>
<dbReference type="Proteomes" id="UP000241885">
    <property type="component" value="Chromosome"/>
</dbReference>
<dbReference type="Pfam" id="PF00534">
    <property type="entry name" value="Glycos_transf_1"/>
    <property type="match status" value="1"/>
</dbReference>
<keyword evidence="4" id="KW-1185">Reference proteome</keyword>
<keyword evidence="1 3" id="KW-0808">Transferase</keyword>
<dbReference type="GO" id="GO:0009103">
    <property type="term" value="P:lipopolysaccharide biosynthetic process"/>
    <property type="evidence" value="ECO:0007669"/>
    <property type="project" value="TreeGrafter"/>
</dbReference>
<proteinExistence type="predicted"/>
<feature type="domain" description="Glycosyl transferase family 1" evidence="2">
    <location>
        <begin position="177"/>
        <end position="333"/>
    </location>
</feature>
<evidence type="ECO:0000259" key="2">
    <source>
        <dbReference type="Pfam" id="PF00534"/>
    </source>
</evidence>
<evidence type="ECO:0000313" key="3">
    <source>
        <dbReference type="EMBL" id="AVR87885.1"/>
    </source>
</evidence>
<evidence type="ECO:0000313" key="4">
    <source>
        <dbReference type="Proteomes" id="UP000241885"/>
    </source>
</evidence>
<dbReference type="PANTHER" id="PTHR46401:SF2">
    <property type="entry name" value="GLYCOSYLTRANSFERASE WBBK-RELATED"/>
    <property type="match status" value="1"/>
</dbReference>
<organism evidence="3 4">
    <name type="scientific">Thauera aromatica K172</name>
    <dbReference type="NCBI Taxonomy" id="44139"/>
    <lineage>
        <taxon>Bacteria</taxon>
        <taxon>Pseudomonadati</taxon>
        <taxon>Pseudomonadota</taxon>
        <taxon>Betaproteobacteria</taxon>
        <taxon>Rhodocyclales</taxon>
        <taxon>Zoogloeaceae</taxon>
        <taxon>Thauera</taxon>
    </lineage>
</organism>
<protein>
    <submittedName>
        <fullName evidence="3">Glycosyltransferase</fullName>
    </submittedName>
</protein>
<dbReference type="EMBL" id="CP028339">
    <property type="protein sequence ID" value="AVR87885.1"/>
    <property type="molecule type" value="Genomic_DNA"/>
</dbReference>
<name>A0A2R4BKN0_THAAR</name>
<dbReference type="AlphaFoldDB" id="A0A2R4BKN0"/>
<sequence length="375" mass="40649">MNAPRRPAVHQFTPGIDAGDGVSNGIFFTRALLREMGFDSEIFAFTIPEALKGEVHFPTGCADDADQVLLVHHALGHDFGDWIDQRKARKVLVYHNITPASFFPAEHPVHALSLRGRDMLRRWQAAGRFVACIGDSDYNSGELRGLGFTAVRTIPLLVDVDACRARPWDAGVVQNHADRFTLLFVGRLSPHKCQHRLLEVMAALLPRLAQPAELLLVGGSASAEYEAQLRDAIRRLALEGYVHLMGKVDEATLYGLYRAADIFVCLSEHEGFGMPLIEAMLFDLPVIAADFASVADTMGCGGLVMQECAPEQVAATIACVAADPALRAALIAGQQERVERFERARLVADLHACLGDLGVGTGAERLSRTVTGAAS</sequence>